<evidence type="ECO:0000313" key="1">
    <source>
        <dbReference type="EMBL" id="MFD1659572.1"/>
    </source>
</evidence>
<name>A0ABW4IS60_9ACTN</name>
<accession>A0ABW4IS60</accession>
<organism evidence="1 2">
    <name type="scientific">Streptomyces caeni</name>
    <dbReference type="NCBI Taxonomy" id="2307231"/>
    <lineage>
        <taxon>Bacteria</taxon>
        <taxon>Bacillati</taxon>
        <taxon>Actinomycetota</taxon>
        <taxon>Actinomycetes</taxon>
        <taxon>Kitasatosporales</taxon>
        <taxon>Streptomycetaceae</taxon>
        <taxon>Streptomyces</taxon>
    </lineage>
</organism>
<dbReference type="EMBL" id="JBHUDX010000042">
    <property type="protein sequence ID" value="MFD1659572.1"/>
    <property type="molecule type" value="Genomic_DNA"/>
</dbReference>
<proteinExistence type="predicted"/>
<reference evidence="2" key="1">
    <citation type="journal article" date="2019" name="Int. J. Syst. Evol. Microbiol.">
        <title>The Global Catalogue of Microorganisms (GCM) 10K type strain sequencing project: providing services to taxonomists for standard genome sequencing and annotation.</title>
        <authorList>
            <consortium name="The Broad Institute Genomics Platform"/>
            <consortium name="The Broad Institute Genome Sequencing Center for Infectious Disease"/>
            <person name="Wu L."/>
            <person name="Ma J."/>
        </authorList>
    </citation>
    <scope>NUCLEOTIDE SEQUENCE [LARGE SCALE GENOMIC DNA]</scope>
    <source>
        <strain evidence="2">CGMCC 1.12470</strain>
    </source>
</reference>
<protein>
    <recommendedName>
        <fullName evidence="3">Type II secretion system F family protein</fullName>
    </recommendedName>
</protein>
<keyword evidence="2" id="KW-1185">Reference proteome</keyword>
<evidence type="ECO:0008006" key="3">
    <source>
        <dbReference type="Google" id="ProtNLM"/>
    </source>
</evidence>
<dbReference type="RefSeq" id="WP_381082842.1">
    <property type="nucleotide sequence ID" value="NZ_JBHUDX010000042.1"/>
</dbReference>
<gene>
    <name evidence="1" type="ORF">ACFSL4_15530</name>
</gene>
<sequence length="60" mass="6738">MSNFLMDLLLVLGVALVGMFLTAGLASPRFRAALQRPAEDMLQRDRRQWGEHPGRENGAR</sequence>
<comment type="caution">
    <text evidence="1">The sequence shown here is derived from an EMBL/GenBank/DDBJ whole genome shotgun (WGS) entry which is preliminary data.</text>
</comment>
<evidence type="ECO:0000313" key="2">
    <source>
        <dbReference type="Proteomes" id="UP001597261"/>
    </source>
</evidence>
<dbReference type="Proteomes" id="UP001597261">
    <property type="component" value="Unassembled WGS sequence"/>
</dbReference>